<dbReference type="Proteomes" id="UP001597389">
    <property type="component" value="Unassembled WGS sequence"/>
</dbReference>
<dbReference type="RefSeq" id="WP_377178554.1">
    <property type="nucleotide sequence ID" value="NZ_JBHUJB010000062.1"/>
</dbReference>
<keyword evidence="2" id="KW-1185">Reference proteome</keyword>
<evidence type="ECO:0000313" key="1">
    <source>
        <dbReference type="EMBL" id="MFD2160036.1"/>
    </source>
</evidence>
<dbReference type="EMBL" id="JBHUJB010000062">
    <property type="protein sequence ID" value="MFD2160036.1"/>
    <property type="molecule type" value="Genomic_DNA"/>
</dbReference>
<evidence type="ECO:0000313" key="2">
    <source>
        <dbReference type="Proteomes" id="UP001597389"/>
    </source>
</evidence>
<dbReference type="PANTHER" id="PTHR35276:SF1">
    <property type="entry name" value="TRNA (MNM(5)S(2)U34)-METHYLTRANSFERASE, CHLOROPLASTIC"/>
    <property type="match status" value="1"/>
</dbReference>
<dbReference type="Pfam" id="PF06962">
    <property type="entry name" value="rRNA_methylase"/>
    <property type="match status" value="1"/>
</dbReference>
<keyword evidence="1" id="KW-0808">Transferase</keyword>
<protein>
    <submittedName>
        <fullName evidence="1">Class I SAM-dependent methyltransferase</fullName>
    </submittedName>
</protein>
<accession>A0ABW4ZEV0</accession>
<dbReference type="SUPFAM" id="SSF53335">
    <property type="entry name" value="S-adenosyl-L-methionine-dependent methyltransferases"/>
    <property type="match status" value="1"/>
</dbReference>
<dbReference type="GO" id="GO:0008168">
    <property type="term" value="F:methyltransferase activity"/>
    <property type="evidence" value="ECO:0007669"/>
    <property type="project" value="UniProtKB-KW"/>
</dbReference>
<comment type="caution">
    <text evidence="1">The sequence shown here is derived from an EMBL/GenBank/DDBJ whole genome shotgun (WGS) entry which is preliminary data.</text>
</comment>
<dbReference type="InterPro" id="IPR029063">
    <property type="entry name" value="SAM-dependent_MTases_sf"/>
</dbReference>
<name>A0ABW4ZEV0_9BACT</name>
<keyword evidence="1" id="KW-0489">Methyltransferase</keyword>
<dbReference type="PANTHER" id="PTHR35276">
    <property type="entry name" value="S-ADENOSYL-L-METHIONINE-DEPENDENT METHYLTRANSFERASES SUPERFAMILY PROTEIN"/>
    <property type="match status" value="1"/>
</dbReference>
<dbReference type="InterPro" id="IPR010719">
    <property type="entry name" value="MnmM_MeTrfase"/>
</dbReference>
<gene>
    <name evidence="1" type="ORF">ACFSW8_14100</name>
</gene>
<proteinExistence type="predicted"/>
<organism evidence="1 2">
    <name type="scientific">Rubritalea tangerina</name>
    <dbReference type="NCBI Taxonomy" id="430798"/>
    <lineage>
        <taxon>Bacteria</taxon>
        <taxon>Pseudomonadati</taxon>
        <taxon>Verrucomicrobiota</taxon>
        <taxon>Verrucomicrobiia</taxon>
        <taxon>Verrucomicrobiales</taxon>
        <taxon>Rubritaleaceae</taxon>
        <taxon>Rubritalea</taxon>
    </lineage>
</organism>
<dbReference type="Gene3D" id="3.40.50.150">
    <property type="entry name" value="Vaccinia Virus protein VP39"/>
    <property type="match status" value="1"/>
</dbReference>
<sequence length="181" mass="19277">MRPIEMAQEAVRRVVKAGECVVDATIGNGHDTLFLCELVGECGKVIGFDVQATAVASTRQRVEGVAAEVCLHACGHEEMAAHVEGPVAAVMFNLGYLPRADKAVITTAETTLPALQQALELLRSKGVISVMCYPGHEGGGAEAEAVVAWAGALDRSEVRVLRYEMVNAPNHPAFLLLLEKQ</sequence>
<reference evidence="2" key="1">
    <citation type="journal article" date="2019" name="Int. J. Syst. Evol. Microbiol.">
        <title>The Global Catalogue of Microorganisms (GCM) 10K type strain sequencing project: providing services to taxonomists for standard genome sequencing and annotation.</title>
        <authorList>
            <consortium name="The Broad Institute Genomics Platform"/>
            <consortium name="The Broad Institute Genome Sequencing Center for Infectious Disease"/>
            <person name="Wu L."/>
            <person name="Ma J."/>
        </authorList>
    </citation>
    <scope>NUCLEOTIDE SEQUENCE [LARGE SCALE GENOMIC DNA]</scope>
    <source>
        <strain evidence="2">CCUG 57942</strain>
    </source>
</reference>
<dbReference type="GO" id="GO:0032259">
    <property type="term" value="P:methylation"/>
    <property type="evidence" value="ECO:0007669"/>
    <property type="project" value="UniProtKB-KW"/>
</dbReference>